<dbReference type="EMBL" id="DWWK01000144">
    <property type="protein sequence ID" value="HJC39186.1"/>
    <property type="molecule type" value="Genomic_DNA"/>
</dbReference>
<evidence type="ECO:0000256" key="1">
    <source>
        <dbReference type="ARBA" id="ARBA00023015"/>
    </source>
</evidence>
<dbReference type="InterPro" id="IPR020449">
    <property type="entry name" value="Tscrpt_reg_AraC-type_HTH"/>
</dbReference>
<keyword evidence="1" id="KW-0805">Transcription regulation</keyword>
<dbReference type="Gene3D" id="1.10.10.60">
    <property type="entry name" value="Homeodomain-like"/>
    <property type="match status" value="2"/>
</dbReference>
<reference evidence="5" key="2">
    <citation type="submission" date="2021-04" db="EMBL/GenBank/DDBJ databases">
        <authorList>
            <person name="Gilroy R."/>
        </authorList>
    </citation>
    <scope>NUCLEOTIDE SEQUENCE</scope>
    <source>
        <strain evidence="5">ChiGjej1B1-1692</strain>
    </source>
</reference>
<dbReference type="Gene3D" id="2.60.120.10">
    <property type="entry name" value="Jelly Rolls"/>
    <property type="match status" value="1"/>
</dbReference>
<dbReference type="GO" id="GO:0043565">
    <property type="term" value="F:sequence-specific DNA binding"/>
    <property type="evidence" value="ECO:0007669"/>
    <property type="project" value="InterPro"/>
</dbReference>
<dbReference type="InterPro" id="IPR009057">
    <property type="entry name" value="Homeodomain-like_sf"/>
</dbReference>
<keyword evidence="2" id="KW-0238">DNA-binding</keyword>
<dbReference type="InterPro" id="IPR018060">
    <property type="entry name" value="HTH_AraC"/>
</dbReference>
<dbReference type="PANTHER" id="PTHR43280">
    <property type="entry name" value="ARAC-FAMILY TRANSCRIPTIONAL REGULATOR"/>
    <property type="match status" value="1"/>
</dbReference>
<dbReference type="GO" id="GO:0003700">
    <property type="term" value="F:DNA-binding transcription factor activity"/>
    <property type="evidence" value="ECO:0007669"/>
    <property type="project" value="InterPro"/>
</dbReference>
<dbReference type="SUPFAM" id="SSF46689">
    <property type="entry name" value="Homeodomain-like"/>
    <property type="match status" value="2"/>
</dbReference>
<dbReference type="Proteomes" id="UP000823894">
    <property type="component" value="Unassembled WGS sequence"/>
</dbReference>
<keyword evidence="3" id="KW-0804">Transcription</keyword>
<evidence type="ECO:0000256" key="3">
    <source>
        <dbReference type="ARBA" id="ARBA00023163"/>
    </source>
</evidence>
<gene>
    <name evidence="5" type="ORF">H9757_09035</name>
</gene>
<dbReference type="InterPro" id="IPR037923">
    <property type="entry name" value="HTH-like"/>
</dbReference>
<evidence type="ECO:0000259" key="4">
    <source>
        <dbReference type="PROSITE" id="PS01124"/>
    </source>
</evidence>
<organism evidence="5 6">
    <name type="scientific">Candidatus Mediterraneibacter faecigallinarum</name>
    <dbReference type="NCBI Taxonomy" id="2838669"/>
    <lineage>
        <taxon>Bacteria</taxon>
        <taxon>Bacillati</taxon>
        <taxon>Bacillota</taxon>
        <taxon>Clostridia</taxon>
        <taxon>Lachnospirales</taxon>
        <taxon>Lachnospiraceae</taxon>
        <taxon>Mediterraneibacter</taxon>
    </lineage>
</organism>
<dbReference type="PANTHER" id="PTHR43280:SF2">
    <property type="entry name" value="HTH-TYPE TRANSCRIPTIONAL REGULATOR EXSA"/>
    <property type="match status" value="1"/>
</dbReference>
<dbReference type="Pfam" id="PF02311">
    <property type="entry name" value="AraC_binding"/>
    <property type="match status" value="1"/>
</dbReference>
<evidence type="ECO:0000256" key="2">
    <source>
        <dbReference type="ARBA" id="ARBA00023125"/>
    </source>
</evidence>
<dbReference type="PROSITE" id="PS01124">
    <property type="entry name" value="HTH_ARAC_FAMILY_2"/>
    <property type="match status" value="1"/>
</dbReference>
<feature type="domain" description="HTH araC/xylS-type" evidence="4">
    <location>
        <begin position="180"/>
        <end position="278"/>
    </location>
</feature>
<protein>
    <submittedName>
        <fullName evidence="5">AraC family transcriptional regulator</fullName>
    </submittedName>
</protein>
<dbReference type="InterPro" id="IPR003313">
    <property type="entry name" value="AraC-bd"/>
</dbReference>
<comment type="caution">
    <text evidence="5">The sequence shown here is derived from an EMBL/GenBank/DDBJ whole genome shotgun (WGS) entry which is preliminary data.</text>
</comment>
<evidence type="ECO:0000313" key="6">
    <source>
        <dbReference type="Proteomes" id="UP000823894"/>
    </source>
</evidence>
<dbReference type="SUPFAM" id="SSF51215">
    <property type="entry name" value="Regulatory protein AraC"/>
    <property type="match status" value="1"/>
</dbReference>
<evidence type="ECO:0000313" key="5">
    <source>
        <dbReference type="EMBL" id="HJC39186.1"/>
    </source>
</evidence>
<dbReference type="AlphaFoldDB" id="A0A9D2NV12"/>
<dbReference type="InterPro" id="IPR014710">
    <property type="entry name" value="RmlC-like_jellyroll"/>
</dbReference>
<dbReference type="PRINTS" id="PR00032">
    <property type="entry name" value="HTHARAC"/>
</dbReference>
<accession>A0A9D2NV12</accession>
<name>A0A9D2NV12_9FIRM</name>
<proteinExistence type="predicted"/>
<dbReference type="SMART" id="SM00342">
    <property type="entry name" value="HTH_ARAC"/>
    <property type="match status" value="1"/>
</dbReference>
<reference evidence="5" key="1">
    <citation type="journal article" date="2021" name="PeerJ">
        <title>Extensive microbial diversity within the chicken gut microbiome revealed by metagenomics and culture.</title>
        <authorList>
            <person name="Gilroy R."/>
            <person name="Ravi A."/>
            <person name="Getino M."/>
            <person name="Pursley I."/>
            <person name="Horton D.L."/>
            <person name="Alikhan N.F."/>
            <person name="Baker D."/>
            <person name="Gharbi K."/>
            <person name="Hall N."/>
            <person name="Watson M."/>
            <person name="Adriaenssens E.M."/>
            <person name="Foster-Nyarko E."/>
            <person name="Jarju S."/>
            <person name="Secka A."/>
            <person name="Antonio M."/>
            <person name="Oren A."/>
            <person name="Chaudhuri R.R."/>
            <person name="La Ragione R."/>
            <person name="Hildebrand F."/>
            <person name="Pallen M.J."/>
        </authorList>
    </citation>
    <scope>NUCLEOTIDE SEQUENCE</scope>
    <source>
        <strain evidence="5">ChiGjej1B1-1692</strain>
    </source>
</reference>
<dbReference type="Pfam" id="PF12833">
    <property type="entry name" value="HTH_18"/>
    <property type="match status" value="1"/>
</dbReference>
<sequence length="282" mass="32705">MNNKSAYIPFCTNSISGAAIQYRNNHYYFRKHLHTSMEIYLIRSGRCAMDIGSSTIYCDKDDFVMIFPNVVHSFYLPTEGECTFYHIHFIPDLFTRIIPKEDTSVNLIHALLFSCQSYYRQTSTRELEEIVAKIIHLYGSGTPASSINALLLCMLLQILNSCDGEESATSQPAYQENYISFVLDYIEQNYKNKILLQDIADELHISSRYLGRLFSRYMNVSLGNYINIYRINRAIFLMEHTDLTLTEIAGKVGIKDSQHFSKLFFQIIGMTPSNYRKMFLQR</sequence>